<accession>A0A6P8S298</accession>
<dbReference type="RefSeq" id="XP_033811832.1">
    <property type="nucleotide sequence ID" value="XM_033955941.1"/>
</dbReference>
<sequence>MPRGFLVKRTKKAGPVSYRIRRDEEPQPPAGFASVITSTWLQEKAPPALAGVARSPQRPLSSFQHHGGLDRALNCSSPAGAESFPQPFSTAQAQAKLGSLCGQPKAKRARDEVTTSPVLGLRIKEDPRDSPPRRHSASPLGEFICQLCREQYADPLSLAQHKCSRIVRVEYRCVECPKAFSCPANLASHRRWHKPRSPQEPRAKENQSPGLALAPGPAPPDETYHCSHCTKTFRRQAYLRKHLALHRPAVVLAESNCGGPSPAPQAGASSKEGHRTAPSPVQEGPFPRYLRPASLSASPVQLDLM</sequence>
<evidence type="ECO:0000256" key="4">
    <source>
        <dbReference type="ARBA" id="ARBA00022771"/>
    </source>
</evidence>
<keyword evidence="4 9" id="KW-0863">Zinc-finger</keyword>
<keyword evidence="8" id="KW-0539">Nucleus</keyword>
<dbReference type="PROSITE" id="PS50157">
    <property type="entry name" value="ZINC_FINGER_C2H2_2"/>
    <property type="match status" value="2"/>
</dbReference>
<feature type="domain" description="C2H2-type" evidence="11">
    <location>
        <begin position="224"/>
        <end position="246"/>
    </location>
</feature>
<feature type="domain" description="C2H2-type" evidence="11">
    <location>
        <begin position="171"/>
        <end position="198"/>
    </location>
</feature>
<evidence type="ECO:0000256" key="8">
    <source>
        <dbReference type="ARBA" id="ARBA00023242"/>
    </source>
</evidence>
<protein>
    <submittedName>
        <fullName evidence="13">Insulinoma-associated protein 1a-like</fullName>
    </submittedName>
</protein>
<dbReference type="FunFam" id="3.30.160.60:FF:001329">
    <property type="entry name" value="INSM transcriptional repressor 1"/>
    <property type="match status" value="1"/>
</dbReference>
<evidence type="ECO:0000313" key="12">
    <source>
        <dbReference type="Proteomes" id="UP000515159"/>
    </source>
</evidence>
<dbReference type="GO" id="GO:0017053">
    <property type="term" value="C:transcription repressor complex"/>
    <property type="evidence" value="ECO:0007669"/>
    <property type="project" value="TreeGrafter"/>
</dbReference>
<dbReference type="InterPro" id="IPR042972">
    <property type="entry name" value="INSM1/2"/>
</dbReference>
<dbReference type="SUPFAM" id="SSF57667">
    <property type="entry name" value="beta-beta-alpha zinc fingers"/>
    <property type="match status" value="2"/>
</dbReference>
<comment type="subcellular location">
    <subcellularLocation>
        <location evidence="1">Nucleus</location>
    </subcellularLocation>
</comment>
<dbReference type="AlphaFoldDB" id="A0A6P8S298"/>
<evidence type="ECO:0000256" key="6">
    <source>
        <dbReference type="ARBA" id="ARBA00023015"/>
    </source>
</evidence>
<dbReference type="GO" id="GO:0008270">
    <property type="term" value="F:zinc ion binding"/>
    <property type="evidence" value="ECO:0007669"/>
    <property type="project" value="UniProtKB-KW"/>
</dbReference>
<keyword evidence="12" id="KW-1185">Reference proteome</keyword>
<keyword evidence="3" id="KW-0677">Repeat</keyword>
<dbReference type="Pfam" id="PF00096">
    <property type="entry name" value="zf-C2H2"/>
    <property type="match status" value="2"/>
</dbReference>
<dbReference type="GO" id="GO:0000978">
    <property type="term" value="F:RNA polymerase II cis-regulatory region sequence-specific DNA binding"/>
    <property type="evidence" value="ECO:0007669"/>
    <property type="project" value="TreeGrafter"/>
</dbReference>
<dbReference type="GO" id="GO:0005634">
    <property type="term" value="C:nucleus"/>
    <property type="evidence" value="ECO:0007669"/>
    <property type="project" value="UniProtKB-SubCell"/>
</dbReference>
<dbReference type="SMART" id="SM00355">
    <property type="entry name" value="ZnF_C2H2"/>
    <property type="match status" value="3"/>
</dbReference>
<evidence type="ECO:0000259" key="11">
    <source>
        <dbReference type="PROSITE" id="PS50157"/>
    </source>
</evidence>
<evidence type="ECO:0000313" key="13">
    <source>
        <dbReference type="RefSeq" id="XP_033811832.1"/>
    </source>
</evidence>
<gene>
    <name evidence="13" type="primary">LOC117365464</name>
</gene>
<proteinExistence type="predicted"/>
<keyword evidence="7" id="KW-0804">Transcription</keyword>
<dbReference type="GO" id="GO:0030182">
    <property type="term" value="P:neuron differentiation"/>
    <property type="evidence" value="ECO:0007669"/>
    <property type="project" value="TreeGrafter"/>
</dbReference>
<dbReference type="InterPro" id="IPR036236">
    <property type="entry name" value="Znf_C2H2_sf"/>
</dbReference>
<dbReference type="Gene3D" id="3.30.160.60">
    <property type="entry name" value="Classic Zinc Finger"/>
    <property type="match status" value="2"/>
</dbReference>
<evidence type="ECO:0000256" key="2">
    <source>
        <dbReference type="ARBA" id="ARBA00022723"/>
    </source>
</evidence>
<feature type="region of interest" description="Disordered" evidence="10">
    <location>
        <begin position="255"/>
        <end position="305"/>
    </location>
</feature>
<evidence type="ECO:0000256" key="9">
    <source>
        <dbReference type="PROSITE-ProRule" id="PRU00042"/>
    </source>
</evidence>
<keyword evidence="6" id="KW-0805">Transcription regulation</keyword>
<evidence type="ECO:0000256" key="3">
    <source>
        <dbReference type="ARBA" id="ARBA00022737"/>
    </source>
</evidence>
<evidence type="ECO:0000256" key="1">
    <source>
        <dbReference type="ARBA" id="ARBA00004123"/>
    </source>
</evidence>
<evidence type="ECO:0000256" key="10">
    <source>
        <dbReference type="SAM" id="MobiDB-lite"/>
    </source>
</evidence>
<evidence type="ECO:0000256" key="7">
    <source>
        <dbReference type="ARBA" id="ARBA00023163"/>
    </source>
</evidence>
<organism evidence="12 13">
    <name type="scientific">Geotrypetes seraphini</name>
    <name type="common">Gaboon caecilian</name>
    <name type="synonym">Caecilia seraphini</name>
    <dbReference type="NCBI Taxonomy" id="260995"/>
    <lineage>
        <taxon>Eukaryota</taxon>
        <taxon>Metazoa</taxon>
        <taxon>Chordata</taxon>
        <taxon>Craniata</taxon>
        <taxon>Vertebrata</taxon>
        <taxon>Euteleostomi</taxon>
        <taxon>Amphibia</taxon>
        <taxon>Gymnophiona</taxon>
        <taxon>Geotrypetes</taxon>
    </lineage>
</organism>
<dbReference type="KEGG" id="gsh:117365464"/>
<dbReference type="InParanoid" id="A0A6P8S298"/>
<dbReference type="PANTHER" id="PTHR15065">
    <property type="entry name" value="INSULINOMA-ASSOCIATED 1"/>
    <property type="match status" value="1"/>
</dbReference>
<evidence type="ECO:0000256" key="5">
    <source>
        <dbReference type="ARBA" id="ARBA00022833"/>
    </source>
</evidence>
<dbReference type="InterPro" id="IPR013087">
    <property type="entry name" value="Znf_C2H2_type"/>
</dbReference>
<dbReference type="GO" id="GO:0001227">
    <property type="term" value="F:DNA-binding transcription repressor activity, RNA polymerase II-specific"/>
    <property type="evidence" value="ECO:0007669"/>
    <property type="project" value="TreeGrafter"/>
</dbReference>
<reference evidence="13" key="1">
    <citation type="submission" date="2025-08" db="UniProtKB">
        <authorList>
            <consortium name="RefSeq"/>
        </authorList>
    </citation>
    <scope>IDENTIFICATION</scope>
</reference>
<keyword evidence="2" id="KW-0479">Metal-binding</keyword>
<dbReference type="GeneID" id="117365464"/>
<dbReference type="PROSITE" id="PS00028">
    <property type="entry name" value="ZINC_FINGER_C2H2_1"/>
    <property type="match status" value="2"/>
</dbReference>
<feature type="region of interest" description="Disordered" evidence="10">
    <location>
        <begin position="188"/>
        <end position="223"/>
    </location>
</feature>
<dbReference type="PANTHER" id="PTHR15065:SF4">
    <property type="entry name" value="LD18634P"/>
    <property type="match status" value="1"/>
</dbReference>
<dbReference type="GO" id="GO:0010564">
    <property type="term" value="P:regulation of cell cycle process"/>
    <property type="evidence" value="ECO:0007669"/>
    <property type="project" value="TreeGrafter"/>
</dbReference>
<name>A0A6P8S298_GEOSA</name>
<dbReference type="OrthoDB" id="8953942at2759"/>
<keyword evidence="5" id="KW-0862">Zinc</keyword>
<dbReference type="Proteomes" id="UP000515159">
    <property type="component" value="Chromosome 8"/>
</dbReference>